<proteinExistence type="predicted"/>
<accession>A0A261S2A6</accession>
<keyword evidence="2" id="KW-1185">Reference proteome</keyword>
<reference evidence="2" key="1">
    <citation type="submission" date="2017-05" db="EMBL/GenBank/DDBJ databases">
        <title>Complete and WGS of Bordetella genogroups.</title>
        <authorList>
            <person name="Spilker T."/>
            <person name="Lipuma J."/>
        </authorList>
    </citation>
    <scope>NUCLEOTIDE SEQUENCE [LARGE SCALE GENOMIC DNA]</scope>
    <source>
        <strain evidence="2">AU16122</strain>
    </source>
</reference>
<evidence type="ECO:0000313" key="1">
    <source>
        <dbReference type="EMBL" id="OZI31117.1"/>
    </source>
</evidence>
<dbReference type="EMBL" id="NEVM01000005">
    <property type="protein sequence ID" value="OZI31117.1"/>
    <property type="molecule type" value="Genomic_DNA"/>
</dbReference>
<dbReference type="Proteomes" id="UP000216020">
    <property type="component" value="Unassembled WGS sequence"/>
</dbReference>
<comment type="caution">
    <text evidence="1">The sequence shown here is derived from an EMBL/GenBank/DDBJ whole genome shotgun (WGS) entry which is preliminary data.</text>
</comment>
<protein>
    <submittedName>
        <fullName evidence="1">Uncharacterized protein</fullName>
    </submittedName>
</protein>
<name>A0A261S2A6_9BORD</name>
<sequence>MNAPVIPETYAQWRHCITVECRIPLTLSFVTQRLAVLRDERAQETVRFRGLYGDPHWKAVCQWFTRAQDELR</sequence>
<organism evidence="1 2">
    <name type="scientific">Bordetella genomosp. 10</name>
    <dbReference type="NCBI Taxonomy" id="1416804"/>
    <lineage>
        <taxon>Bacteria</taxon>
        <taxon>Pseudomonadati</taxon>
        <taxon>Pseudomonadota</taxon>
        <taxon>Betaproteobacteria</taxon>
        <taxon>Burkholderiales</taxon>
        <taxon>Alcaligenaceae</taxon>
        <taxon>Bordetella</taxon>
    </lineage>
</organism>
<dbReference type="OrthoDB" id="285538at2"/>
<gene>
    <name evidence="1" type="ORF">CAL29_24600</name>
</gene>
<evidence type="ECO:0000313" key="2">
    <source>
        <dbReference type="Proteomes" id="UP000216020"/>
    </source>
</evidence>
<dbReference type="AlphaFoldDB" id="A0A261S2A6"/>
<dbReference type="RefSeq" id="WP_094855530.1">
    <property type="nucleotide sequence ID" value="NZ_NEVM01000005.1"/>
</dbReference>